<evidence type="ECO:0000259" key="10">
    <source>
        <dbReference type="Pfam" id="PF17802"/>
    </source>
</evidence>
<evidence type="ECO:0000259" key="9">
    <source>
        <dbReference type="Pfam" id="PF16569"/>
    </source>
</evidence>
<evidence type="ECO:0000256" key="6">
    <source>
        <dbReference type="SAM" id="Phobius"/>
    </source>
</evidence>
<evidence type="ECO:0000256" key="2">
    <source>
        <dbReference type="ARBA" id="ARBA00022525"/>
    </source>
</evidence>
<feature type="transmembrane region" description="Helical" evidence="6">
    <location>
        <begin position="598"/>
        <end position="616"/>
    </location>
</feature>
<keyword evidence="12" id="KW-1185">Reference proteome</keyword>
<feature type="region of interest" description="Disordered" evidence="5">
    <location>
        <begin position="361"/>
        <end position="403"/>
    </location>
</feature>
<keyword evidence="1" id="KW-0134">Cell wall</keyword>
<evidence type="ECO:0008006" key="13">
    <source>
        <dbReference type="Google" id="ProtNLM"/>
    </source>
</evidence>
<keyword evidence="6" id="KW-0472">Membrane</keyword>
<keyword evidence="4" id="KW-0572">Peptidoglycan-anchor</keyword>
<accession>W7UGG2</accession>
<dbReference type="EMBL" id="ATAX01000028">
    <property type="protein sequence ID" value="EWM53033.1"/>
    <property type="molecule type" value="Genomic_DNA"/>
</dbReference>
<evidence type="ECO:0000313" key="11">
    <source>
        <dbReference type="EMBL" id="EWM53033.1"/>
    </source>
</evidence>
<dbReference type="NCBIfam" id="TIGR01167">
    <property type="entry name" value="LPXTG_anchor"/>
    <property type="match status" value="1"/>
</dbReference>
<dbReference type="InterPro" id="IPR019931">
    <property type="entry name" value="LPXTG_anchor"/>
</dbReference>
<dbReference type="Gene3D" id="2.60.40.740">
    <property type="match status" value="1"/>
</dbReference>
<dbReference type="AlphaFoldDB" id="W7UGG2"/>
<dbReference type="Pfam" id="PF17802">
    <property type="entry name" value="SpaA"/>
    <property type="match status" value="1"/>
</dbReference>
<gene>
    <name evidence="11" type="ORF">RF007C_15585</name>
</gene>
<keyword evidence="2" id="KW-0964">Secreted</keyword>
<evidence type="ECO:0000256" key="3">
    <source>
        <dbReference type="ARBA" id="ARBA00022729"/>
    </source>
</evidence>
<feature type="compositionally biased region" description="Polar residues" evidence="5">
    <location>
        <begin position="361"/>
        <end position="382"/>
    </location>
</feature>
<dbReference type="eggNOG" id="COG4932">
    <property type="taxonomic scope" value="Bacteria"/>
</dbReference>
<evidence type="ECO:0000256" key="4">
    <source>
        <dbReference type="ARBA" id="ARBA00023088"/>
    </source>
</evidence>
<name>W7UGG2_RUMFL</name>
<dbReference type="Pfam" id="PF16569">
    <property type="entry name" value="GramPos_pilinBB"/>
    <property type="match status" value="1"/>
</dbReference>
<comment type="caution">
    <text evidence="11">The sequence shown here is derived from an EMBL/GenBank/DDBJ whole genome shotgun (WGS) entry which is preliminary data.</text>
</comment>
<sequence>MNIRIRTINKYNMKNGGNLMKNYKRSLAILTAALLAATPLAATGLTALEAVAADLSITDSDKQAHDYNAYQIIKGTLDNGELKNLSWGANINSDALVTALNNADNQAAIGISGTVANSVDAVAKVLSEIDKTSDDYPKQIEKLAKIIASCKTGTATDLDQGNTDATADTFSATGLDTGWYLILDETPAPLATGDATTGVRVKSADILKLTGDTEINAKHSLPTLEKKIVENSSEVDANTAAIGDVVTYVIKTKVPDITGYDKYFFVVDDTLSPGLTYNGDIAVTIKPQTGDAVTLTKDPDTTYTNPYNGDYYVDPPTYNESTGTAIKVVFENAIDVFDDYKAGDDITITYTATVNSNAVITNQGNPNTAKLTYSNDPNTTGNGKDEGHPDEPGSGAPTGETPWDTVKTFTTAIKIKKVDQDGNKLTGAKFKLECNSLNEVKVTSGYKFVEDTNGDYYLLKDGSYTTTEPTATNADLYDTAASGKKFKKTEAEDTYTEKATGSPLAVEALVDSNGYITFTGLKAGEYTLTETQAPNGYNAGTPITITISNSAAPSLEGGPNWTYSGGKNFDTTDNTYLVEVENRYGATLPSTGGIGTKLFYIFGSLLVVGSGVLLITKKRMNTKEN</sequence>
<feature type="domain" description="SpaA-like prealbumin fold" evidence="10">
    <location>
        <begin position="506"/>
        <end position="551"/>
    </location>
</feature>
<evidence type="ECO:0000259" key="8">
    <source>
        <dbReference type="Pfam" id="PF00746"/>
    </source>
</evidence>
<keyword evidence="3 7" id="KW-0732">Signal</keyword>
<dbReference type="NCBIfam" id="TIGR04226">
    <property type="entry name" value="RrgB_K2N_iso_D2"/>
    <property type="match status" value="1"/>
</dbReference>
<reference evidence="11 12" key="1">
    <citation type="journal article" date="2014" name="PLoS ONE">
        <title>Rumen cellulosomics: divergent fiber-degrading strategies revealed by comparative genome-wide analysis of six ruminococcal strains.</title>
        <authorList>
            <person name="Dassa B."/>
            <person name="Borovok I."/>
            <person name="Ruimy-Israeli V."/>
            <person name="Lamed R."/>
            <person name="Flint H.J."/>
            <person name="Duncan S.H."/>
            <person name="Henrissat B."/>
            <person name="Coutinho P."/>
            <person name="Morrison M."/>
            <person name="Mosoni P."/>
            <person name="Yeoman C.J."/>
            <person name="White B.A."/>
            <person name="Bayer E.A."/>
        </authorList>
    </citation>
    <scope>NUCLEOTIDE SEQUENCE [LARGE SCALE GENOMIC DNA]</scope>
    <source>
        <strain evidence="11 12">007c</strain>
    </source>
</reference>
<dbReference type="InterPro" id="IPR013783">
    <property type="entry name" value="Ig-like_fold"/>
</dbReference>
<evidence type="ECO:0000256" key="7">
    <source>
        <dbReference type="SAM" id="SignalP"/>
    </source>
</evidence>
<dbReference type="Pfam" id="PF00746">
    <property type="entry name" value="Gram_pos_anchor"/>
    <property type="match status" value="1"/>
</dbReference>
<evidence type="ECO:0000313" key="12">
    <source>
        <dbReference type="Proteomes" id="UP000019365"/>
    </source>
</evidence>
<proteinExistence type="predicted"/>
<dbReference type="Gene3D" id="2.60.40.10">
    <property type="entry name" value="Immunoglobulins"/>
    <property type="match status" value="1"/>
</dbReference>
<dbReference type="PATRIC" id="fig|1341157.4.peg.2517"/>
<dbReference type="Proteomes" id="UP000019365">
    <property type="component" value="Unassembled WGS sequence"/>
</dbReference>
<protein>
    <recommendedName>
        <fullName evidence="13">Gram-positive cocci surface proteins LPxTG domain-containing protein</fullName>
    </recommendedName>
</protein>
<keyword evidence="6" id="KW-0812">Transmembrane</keyword>
<organism evidence="11 12">
    <name type="scientific">Ruminococcus flavefaciens 007c</name>
    <dbReference type="NCBI Taxonomy" id="1341157"/>
    <lineage>
        <taxon>Bacteria</taxon>
        <taxon>Bacillati</taxon>
        <taxon>Bacillota</taxon>
        <taxon>Clostridia</taxon>
        <taxon>Eubacteriales</taxon>
        <taxon>Oscillospiraceae</taxon>
        <taxon>Ruminococcus</taxon>
    </lineage>
</organism>
<feature type="domain" description="Gram-positive pilin backbone subunit 2 Cna-B-like" evidence="9">
    <location>
        <begin position="242"/>
        <end position="377"/>
    </location>
</feature>
<dbReference type="InterPro" id="IPR041033">
    <property type="entry name" value="SpaA_PFL_dom_1"/>
</dbReference>
<dbReference type="InterPro" id="IPR026466">
    <property type="entry name" value="Fim_isopep_form_D2_dom"/>
</dbReference>
<evidence type="ECO:0000256" key="1">
    <source>
        <dbReference type="ARBA" id="ARBA00022512"/>
    </source>
</evidence>
<feature type="domain" description="Gram-positive cocci surface proteins LPxTG" evidence="8">
    <location>
        <begin position="586"/>
        <end position="621"/>
    </location>
</feature>
<feature type="signal peptide" evidence="7">
    <location>
        <begin position="1"/>
        <end position="41"/>
    </location>
</feature>
<keyword evidence="6" id="KW-1133">Transmembrane helix</keyword>
<dbReference type="InterPro" id="IPR032334">
    <property type="entry name" value="GramPos_pilinBB"/>
</dbReference>
<feature type="chain" id="PRO_5038500729" description="Gram-positive cocci surface proteins LPxTG domain-containing protein" evidence="7">
    <location>
        <begin position="42"/>
        <end position="625"/>
    </location>
</feature>
<evidence type="ECO:0000256" key="5">
    <source>
        <dbReference type="SAM" id="MobiDB-lite"/>
    </source>
</evidence>